<proteinExistence type="predicted"/>
<reference evidence="4" key="1">
    <citation type="journal article" date="2019" name="Int. J. Syst. Evol. Microbiol.">
        <title>The Global Catalogue of Microorganisms (GCM) 10K type strain sequencing project: providing services to taxonomists for standard genome sequencing and annotation.</title>
        <authorList>
            <consortium name="The Broad Institute Genomics Platform"/>
            <consortium name="The Broad Institute Genome Sequencing Center for Infectious Disease"/>
            <person name="Wu L."/>
            <person name="Ma J."/>
        </authorList>
    </citation>
    <scope>NUCLEOTIDE SEQUENCE [LARGE SCALE GENOMIC DNA]</scope>
    <source>
        <strain evidence="4">KACC 12649</strain>
    </source>
</reference>
<name>A0ABW0L8G6_9BURK</name>
<keyword evidence="1" id="KW-0732">Signal</keyword>
<dbReference type="RefSeq" id="WP_379784517.1">
    <property type="nucleotide sequence ID" value="NZ_JBHSMU010000015.1"/>
</dbReference>
<dbReference type="NCBIfam" id="NF038126">
    <property type="entry name" value="PEP_CTERM_FxDxF"/>
    <property type="match status" value="1"/>
</dbReference>
<evidence type="ECO:0000313" key="3">
    <source>
        <dbReference type="EMBL" id="MFC5461076.1"/>
    </source>
</evidence>
<keyword evidence="4" id="KW-1185">Reference proteome</keyword>
<feature type="signal peptide" evidence="1">
    <location>
        <begin position="1"/>
        <end position="24"/>
    </location>
</feature>
<dbReference type="Pfam" id="PF07589">
    <property type="entry name" value="PEP-CTERM"/>
    <property type="match status" value="1"/>
</dbReference>
<evidence type="ECO:0000259" key="2">
    <source>
        <dbReference type="Pfam" id="PF07589"/>
    </source>
</evidence>
<feature type="domain" description="Ice-binding protein C-terminal" evidence="2">
    <location>
        <begin position="166"/>
        <end position="190"/>
    </location>
</feature>
<sequence>MKRQPLILGAVLSALLCGAPGAGAQTIERTTPLGVDADGVGGFNAFFGDTFTAGESGRSFTNVFTFSVAGIPFDAAASVTSSFLDSPFTKDLLITGLSLYRFDPATMAVIGNAVSGIDLTGFGTDPVDSWSVTAFNLPIGSYAVRVDGRVVGVAGGSFGGDLAVSPVPEASSWAMLLAGLAGGALTWRRRLAVGQPIKNRPARNPGGRSR</sequence>
<accession>A0ABW0L8G6</accession>
<organism evidence="3 4">
    <name type="scientific">Massilia niabensis</name>
    <dbReference type="NCBI Taxonomy" id="544910"/>
    <lineage>
        <taxon>Bacteria</taxon>
        <taxon>Pseudomonadati</taxon>
        <taxon>Pseudomonadota</taxon>
        <taxon>Betaproteobacteria</taxon>
        <taxon>Burkholderiales</taxon>
        <taxon>Oxalobacteraceae</taxon>
        <taxon>Telluria group</taxon>
        <taxon>Massilia</taxon>
    </lineage>
</organism>
<dbReference type="EMBL" id="JBHSMU010000015">
    <property type="protein sequence ID" value="MFC5461076.1"/>
    <property type="molecule type" value="Genomic_DNA"/>
</dbReference>
<dbReference type="InterPro" id="IPR013424">
    <property type="entry name" value="Ice-binding_C"/>
</dbReference>
<dbReference type="Proteomes" id="UP001596050">
    <property type="component" value="Unassembled WGS sequence"/>
</dbReference>
<evidence type="ECO:0000313" key="4">
    <source>
        <dbReference type="Proteomes" id="UP001596050"/>
    </source>
</evidence>
<evidence type="ECO:0000256" key="1">
    <source>
        <dbReference type="SAM" id="SignalP"/>
    </source>
</evidence>
<protein>
    <submittedName>
        <fullName evidence="3">FxDxF family PEP-CTERM protein</fullName>
    </submittedName>
</protein>
<feature type="chain" id="PRO_5046399600" evidence="1">
    <location>
        <begin position="25"/>
        <end position="210"/>
    </location>
</feature>
<gene>
    <name evidence="3" type="ORF">ACFPN5_14790</name>
</gene>
<comment type="caution">
    <text evidence="3">The sequence shown here is derived from an EMBL/GenBank/DDBJ whole genome shotgun (WGS) entry which is preliminary data.</text>
</comment>